<evidence type="ECO:0000256" key="2">
    <source>
        <dbReference type="ARBA" id="ARBA00022438"/>
    </source>
</evidence>
<name>A0A5J4NYD2_9TREM</name>
<feature type="domain" description="Cytosol aminopeptidase" evidence="5">
    <location>
        <begin position="368"/>
        <end position="375"/>
    </location>
</feature>
<organism evidence="6 7">
    <name type="scientific">Paragonimus westermani</name>
    <dbReference type="NCBI Taxonomy" id="34504"/>
    <lineage>
        <taxon>Eukaryota</taxon>
        <taxon>Metazoa</taxon>
        <taxon>Spiralia</taxon>
        <taxon>Lophotrochozoa</taxon>
        <taxon>Platyhelminthes</taxon>
        <taxon>Trematoda</taxon>
        <taxon>Digenea</taxon>
        <taxon>Plagiorchiida</taxon>
        <taxon>Troglotremata</taxon>
        <taxon>Troglotrematidae</taxon>
        <taxon>Paragonimus</taxon>
    </lineage>
</organism>
<evidence type="ECO:0000256" key="1">
    <source>
        <dbReference type="ARBA" id="ARBA00009528"/>
    </source>
</evidence>
<accession>A0A5J4NYD2</accession>
<dbReference type="InterPro" id="IPR000819">
    <property type="entry name" value="Peptidase_M17_C"/>
</dbReference>
<dbReference type="AlphaFoldDB" id="A0A5J4NYD2"/>
<sequence>MEHLPTTAVALSSDLSTAECDSVVLVLEDVNVLSENFSPISSTLNCLLQSFSKLNSGVHVIYCEQLPSHTLVVSFTGALDRDFDDIRRITDASKDGIAQALKAGSTKPMLALAPFKTASKLRCCWTDPKSLCLAALLSALHELYVPLEVREFSMSPRTAELTKSIKASKVDSLYWFSGSHYAVDHSKLIHVAWCLEEGRRVARDIGGSDPERMRASHIVDYLKAEFADSDVTFRSGPVDAKLYPLAAVVDRGSNDSHRGSIVHLEYRGSVDKNMKDTDVTDLFLIGKGIIYDTGGSDLKVGGIMATMHRDKCGAAAVAGFFKSTSLLKPKNLNLHGSLALVRNSIGSSAYVSDEIITSRAGIRVRVNNTDAEGRMVMTDLLCEAKEQASRLPKAFLMTFATLTGHVVLSYGPNYTGLVCNGPARHLKMDHIFQQSGELLGEMSEISTLRREDYEAHKAHEPYADLLNSARPVGGKRVRGHQSPAAFMIVASGLDSHMCNSEKPLPYTHFDIAGSQGTCPGIPTAAPLLTLASQYLLGDYWQELLKVRL</sequence>
<dbReference type="Pfam" id="PF00883">
    <property type="entry name" value="Peptidase_M17"/>
    <property type="match status" value="1"/>
</dbReference>
<reference evidence="6 7" key="1">
    <citation type="journal article" date="2019" name="Gigascience">
        <title>Whole-genome sequence of the oriental lung fluke Paragonimus westermani.</title>
        <authorList>
            <person name="Oey H."/>
            <person name="Zakrzewski M."/>
            <person name="Narain K."/>
            <person name="Devi K.R."/>
            <person name="Agatsuma T."/>
            <person name="Nawaratna S."/>
            <person name="Gobert G.N."/>
            <person name="Jones M.K."/>
            <person name="Ragan M.A."/>
            <person name="McManus D.P."/>
            <person name="Krause L."/>
        </authorList>
    </citation>
    <scope>NUCLEOTIDE SEQUENCE [LARGE SCALE GENOMIC DNA]</scope>
    <source>
        <strain evidence="6 7">IND2009</strain>
    </source>
</reference>
<dbReference type="PANTHER" id="PTHR11963:SF48">
    <property type="entry name" value="DIPEPTIDASE B, ISOFORM A"/>
    <property type="match status" value="1"/>
</dbReference>
<dbReference type="Proteomes" id="UP000324629">
    <property type="component" value="Unassembled WGS sequence"/>
</dbReference>
<dbReference type="GO" id="GO:0070006">
    <property type="term" value="F:metalloaminopeptidase activity"/>
    <property type="evidence" value="ECO:0007669"/>
    <property type="project" value="InterPro"/>
</dbReference>
<keyword evidence="4" id="KW-0378">Hydrolase</keyword>
<evidence type="ECO:0000256" key="4">
    <source>
        <dbReference type="ARBA" id="ARBA00022801"/>
    </source>
</evidence>
<dbReference type="InterPro" id="IPR011356">
    <property type="entry name" value="Leucine_aapep/pepB"/>
</dbReference>
<dbReference type="SUPFAM" id="SSF53187">
    <property type="entry name" value="Zn-dependent exopeptidases"/>
    <property type="match status" value="1"/>
</dbReference>
<dbReference type="Gene3D" id="3.40.630.10">
    <property type="entry name" value="Zn peptidases"/>
    <property type="match status" value="1"/>
</dbReference>
<dbReference type="GO" id="GO:0030145">
    <property type="term" value="F:manganese ion binding"/>
    <property type="evidence" value="ECO:0007669"/>
    <property type="project" value="InterPro"/>
</dbReference>
<keyword evidence="7" id="KW-1185">Reference proteome</keyword>
<proteinExistence type="inferred from homology"/>
<dbReference type="EMBL" id="QNGE01000410">
    <property type="protein sequence ID" value="KAA3680559.1"/>
    <property type="molecule type" value="Genomic_DNA"/>
</dbReference>
<evidence type="ECO:0000313" key="6">
    <source>
        <dbReference type="EMBL" id="KAA3680559.1"/>
    </source>
</evidence>
<dbReference type="PANTHER" id="PTHR11963">
    <property type="entry name" value="LEUCINE AMINOPEPTIDASE-RELATED"/>
    <property type="match status" value="1"/>
</dbReference>
<dbReference type="PRINTS" id="PR00481">
    <property type="entry name" value="LAMNOPPTDASE"/>
</dbReference>
<evidence type="ECO:0000259" key="5">
    <source>
        <dbReference type="PROSITE" id="PS00631"/>
    </source>
</evidence>
<dbReference type="PROSITE" id="PS00631">
    <property type="entry name" value="CYTOSOL_AP"/>
    <property type="match status" value="1"/>
</dbReference>
<protein>
    <submittedName>
        <fullName evidence="6">Leucyl aminopeptidase</fullName>
    </submittedName>
</protein>
<dbReference type="GO" id="GO:0006508">
    <property type="term" value="P:proteolysis"/>
    <property type="evidence" value="ECO:0007669"/>
    <property type="project" value="UniProtKB-KW"/>
</dbReference>
<comment type="similarity">
    <text evidence="1">Belongs to the peptidase M17 family.</text>
</comment>
<keyword evidence="3" id="KW-0645">Protease</keyword>
<comment type="caution">
    <text evidence="6">The sequence shown here is derived from an EMBL/GenBank/DDBJ whole genome shotgun (WGS) entry which is preliminary data.</text>
</comment>
<gene>
    <name evidence="6" type="ORF">DEA37_0009455</name>
</gene>
<dbReference type="GO" id="GO:0005737">
    <property type="term" value="C:cytoplasm"/>
    <property type="evidence" value="ECO:0007669"/>
    <property type="project" value="InterPro"/>
</dbReference>
<evidence type="ECO:0000256" key="3">
    <source>
        <dbReference type="ARBA" id="ARBA00022670"/>
    </source>
</evidence>
<evidence type="ECO:0000313" key="7">
    <source>
        <dbReference type="Proteomes" id="UP000324629"/>
    </source>
</evidence>
<keyword evidence="2 6" id="KW-0031">Aminopeptidase</keyword>